<evidence type="ECO:0000313" key="4">
    <source>
        <dbReference type="Proteomes" id="UP000598467"/>
    </source>
</evidence>
<reference evidence="3" key="1">
    <citation type="submission" date="2020-05" db="EMBL/GenBank/DDBJ databases">
        <title>Identification of trans-AT polyketide cluster in two marine bacteria, producers of a novel glutaramide-containing polyketide sesbanimide D and analogs.</title>
        <authorList>
            <person name="Kacar D."/>
            <person name="Rodriguez P."/>
            <person name="Canedo L."/>
            <person name="Gonzalez E."/>
            <person name="Galan B."/>
            <person name="De La Calle F."/>
            <person name="Garcia J.L."/>
        </authorList>
    </citation>
    <scope>NUCLEOTIDE SEQUENCE</scope>
    <source>
        <strain evidence="3">PHM038</strain>
    </source>
</reference>
<dbReference type="RefSeq" id="WP_190290449.1">
    <property type="nucleotide sequence ID" value="NZ_JABFCZ010000005.1"/>
</dbReference>
<accession>A0A926S908</accession>
<dbReference type="InterPro" id="IPR050190">
    <property type="entry name" value="UPF0213_domain"/>
</dbReference>
<proteinExistence type="inferred from homology"/>
<sequence>MPAWVYILASKPYETLYTGVTTDLPRRVYEHRYDLIPGFTSKYRVKSLVWYEEHADLQEAIQREKQIKRWRRQWKFDLIEKMNPEWRDLYEELNR</sequence>
<protein>
    <submittedName>
        <fullName evidence="3">GIY-YIG nuclease family protein</fullName>
    </submittedName>
</protein>
<comment type="caution">
    <text evidence="3">The sequence shown here is derived from an EMBL/GenBank/DDBJ whole genome shotgun (WGS) entry which is preliminary data.</text>
</comment>
<evidence type="ECO:0000259" key="2">
    <source>
        <dbReference type="PROSITE" id="PS50164"/>
    </source>
</evidence>
<dbReference type="SUPFAM" id="SSF82771">
    <property type="entry name" value="GIY-YIG endonuclease"/>
    <property type="match status" value="1"/>
</dbReference>
<gene>
    <name evidence="3" type="ORF">HK439_05885</name>
</gene>
<feature type="domain" description="GIY-YIG" evidence="2">
    <location>
        <begin position="1"/>
        <end position="78"/>
    </location>
</feature>
<dbReference type="InterPro" id="IPR000305">
    <property type="entry name" value="GIY-YIG_endonuc"/>
</dbReference>
<dbReference type="PANTHER" id="PTHR34477:SF5">
    <property type="entry name" value="BSL5627 PROTEIN"/>
    <property type="match status" value="1"/>
</dbReference>
<dbReference type="Proteomes" id="UP000598467">
    <property type="component" value="Unassembled WGS sequence"/>
</dbReference>
<comment type="similarity">
    <text evidence="1">Belongs to the UPF0213 family.</text>
</comment>
<name>A0A926S908_9HYPH</name>
<dbReference type="PANTHER" id="PTHR34477">
    <property type="entry name" value="UPF0213 PROTEIN YHBQ"/>
    <property type="match status" value="1"/>
</dbReference>
<dbReference type="Gene3D" id="3.40.1440.10">
    <property type="entry name" value="GIY-YIG endonuclease"/>
    <property type="match status" value="1"/>
</dbReference>
<dbReference type="Pfam" id="PF01541">
    <property type="entry name" value="GIY-YIG"/>
    <property type="match status" value="1"/>
</dbReference>
<dbReference type="InterPro" id="IPR035901">
    <property type="entry name" value="GIY-YIG_endonuc_sf"/>
</dbReference>
<dbReference type="AlphaFoldDB" id="A0A926S908"/>
<dbReference type="EMBL" id="JABFCZ010000005">
    <property type="protein sequence ID" value="MBD1545784.1"/>
    <property type="molecule type" value="Genomic_DNA"/>
</dbReference>
<evidence type="ECO:0000256" key="1">
    <source>
        <dbReference type="ARBA" id="ARBA00007435"/>
    </source>
</evidence>
<dbReference type="CDD" id="cd10448">
    <property type="entry name" value="GIY-YIG_unchar_3"/>
    <property type="match status" value="1"/>
</dbReference>
<evidence type="ECO:0000313" key="3">
    <source>
        <dbReference type="EMBL" id="MBD1545784.1"/>
    </source>
</evidence>
<dbReference type="PROSITE" id="PS50164">
    <property type="entry name" value="GIY_YIG"/>
    <property type="match status" value="1"/>
</dbReference>
<organism evidence="3 4">
    <name type="scientific">Roseibium aggregatum</name>
    <dbReference type="NCBI Taxonomy" id="187304"/>
    <lineage>
        <taxon>Bacteria</taxon>
        <taxon>Pseudomonadati</taxon>
        <taxon>Pseudomonadota</taxon>
        <taxon>Alphaproteobacteria</taxon>
        <taxon>Hyphomicrobiales</taxon>
        <taxon>Stappiaceae</taxon>
        <taxon>Roseibium</taxon>
    </lineage>
</organism>